<dbReference type="Pfam" id="PF00615">
    <property type="entry name" value="RGS"/>
    <property type="match status" value="1"/>
</dbReference>
<evidence type="ECO:0000313" key="5">
    <source>
        <dbReference type="EMBL" id="VTJ56757.1"/>
    </source>
</evidence>
<protein>
    <submittedName>
        <fullName evidence="4">Regulator of G-protein signaling 19</fullName>
    </submittedName>
</protein>
<dbReference type="SMART" id="SM00315">
    <property type="entry name" value="RGS"/>
    <property type="match status" value="1"/>
</dbReference>
<evidence type="ECO:0000313" key="4">
    <source>
        <dbReference type="EMBL" id="KAF7460836.1"/>
    </source>
</evidence>
<evidence type="ECO:0000256" key="1">
    <source>
        <dbReference type="ARBA" id="ARBA00022700"/>
    </source>
</evidence>
<feature type="compositionally biased region" description="Polar residues" evidence="2">
    <location>
        <begin position="143"/>
        <end position="160"/>
    </location>
</feature>
<dbReference type="EMBL" id="WJEC01008749">
    <property type="protein sequence ID" value="KAF7460836.1"/>
    <property type="molecule type" value="Genomic_DNA"/>
</dbReference>
<dbReference type="Proteomes" id="UP000335636">
    <property type="component" value="Unassembled WGS sequence"/>
</dbReference>
<evidence type="ECO:0000313" key="6">
    <source>
        <dbReference type="Proteomes" id="UP000335636"/>
    </source>
</evidence>
<dbReference type="InterPro" id="IPR036305">
    <property type="entry name" value="RGS_sf"/>
</dbReference>
<gene>
    <name evidence="4" type="ORF">GHT09_018811</name>
    <name evidence="5" type="ORF">MONAX_5E033435</name>
</gene>
<keyword evidence="6" id="KW-1185">Reference proteome</keyword>
<feature type="region of interest" description="Disordered" evidence="2">
    <location>
        <begin position="1"/>
        <end position="179"/>
    </location>
</feature>
<dbReference type="CDD" id="cd08745">
    <property type="entry name" value="RGS_RGS19"/>
    <property type="match status" value="1"/>
</dbReference>
<sequence>MNEKARRATLSKVGCRLRPRSTRLKARATQLHGAGGWGTGPWAGRSELGGPAPTRSRKSRPLALGKCRQAPAHCSCAPSPRPAGLRSAPAAEAGKRGSAAVGARAAQDGGQAVGERAGASERAPGTALSRARGPGLQAGGSDCSKQSTPLRQPGWGQTESGPPAPTRLWVAGSPSSSPTHVLNAAGLAAPLAKSQAVVKVLELAPQSLGSPLHLPMPTPHEAEKQHTGPEEADRPPPMSSHDVVPPAAPSRNPCCLCWCCCCSCSWNQERRRAWQASQESKLQPLPSCDACTPPSPEEVQSWAQSFDKLMHSPAGRSVFRAFLRTEYSEENMLFWLACEELKAEANQHVVDEKARLIYEDYVSILSPKEVSLDSRVREGINRKMQEPSAHTFDDAQLQIYTLMHRDSYPRFLSSPAYRTLLLRGSPQSSSEA</sequence>
<dbReference type="EMBL" id="CABDUW010000068">
    <property type="protein sequence ID" value="VTJ56757.1"/>
    <property type="molecule type" value="Genomic_DNA"/>
</dbReference>
<dbReference type="AlphaFoldDB" id="A0A5E4AHA9"/>
<feature type="region of interest" description="Disordered" evidence="2">
    <location>
        <begin position="208"/>
        <end position="245"/>
    </location>
</feature>
<feature type="compositionally biased region" description="Basic and acidic residues" evidence="2">
    <location>
        <begin position="220"/>
        <end position="234"/>
    </location>
</feature>
<dbReference type="PROSITE" id="PS50132">
    <property type="entry name" value="RGS"/>
    <property type="match status" value="1"/>
</dbReference>
<dbReference type="InterPro" id="IPR016137">
    <property type="entry name" value="RGS"/>
</dbReference>
<keyword evidence="1" id="KW-0734">Signal transduction inhibitor</keyword>
<dbReference type="FunFam" id="1.10.167.10:FF:000001">
    <property type="entry name" value="Putative regulator of g-protein signaling 12"/>
    <property type="match status" value="1"/>
</dbReference>
<dbReference type="PRINTS" id="PR01301">
    <property type="entry name" value="RGSPROTEIN"/>
</dbReference>
<dbReference type="Proteomes" id="UP000662637">
    <property type="component" value="Unassembled WGS sequence"/>
</dbReference>
<dbReference type="InterPro" id="IPR024066">
    <property type="entry name" value="RGS_subdom1/3"/>
</dbReference>
<dbReference type="Gene3D" id="1.10.167.10">
    <property type="entry name" value="Regulator of G-protein Signalling 4, domain 2"/>
    <property type="match status" value="1"/>
</dbReference>
<name>A0A5E4AHA9_MARMO</name>
<dbReference type="PANTHER" id="PTHR10845">
    <property type="entry name" value="REGULATOR OF G PROTEIN SIGNALING"/>
    <property type="match status" value="1"/>
</dbReference>
<organism evidence="5 6">
    <name type="scientific">Marmota monax</name>
    <name type="common">Woodchuck</name>
    <dbReference type="NCBI Taxonomy" id="9995"/>
    <lineage>
        <taxon>Eukaryota</taxon>
        <taxon>Metazoa</taxon>
        <taxon>Chordata</taxon>
        <taxon>Craniata</taxon>
        <taxon>Vertebrata</taxon>
        <taxon>Euteleostomi</taxon>
        <taxon>Mammalia</taxon>
        <taxon>Eutheria</taxon>
        <taxon>Euarchontoglires</taxon>
        <taxon>Glires</taxon>
        <taxon>Rodentia</taxon>
        <taxon>Sciuromorpha</taxon>
        <taxon>Sciuridae</taxon>
        <taxon>Xerinae</taxon>
        <taxon>Marmotini</taxon>
        <taxon>Marmota</taxon>
    </lineage>
</organism>
<dbReference type="PANTHER" id="PTHR10845:SF145">
    <property type="entry name" value="REGULATOR OF G-PROTEIN SIGNALING 19"/>
    <property type="match status" value="1"/>
</dbReference>
<evidence type="ECO:0000259" key="3">
    <source>
        <dbReference type="PROSITE" id="PS50132"/>
    </source>
</evidence>
<feature type="domain" description="RGS" evidence="3">
    <location>
        <begin position="305"/>
        <end position="421"/>
    </location>
</feature>
<accession>A0A5E4AHA9</accession>
<proteinExistence type="predicted"/>
<dbReference type="InterPro" id="IPR044926">
    <property type="entry name" value="RGS_subdomain_2"/>
</dbReference>
<reference evidence="5 6" key="1">
    <citation type="submission" date="2019-04" db="EMBL/GenBank/DDBJ databases">
        <authorList>
            <person name="Alioto T."/>
            <person name="Alioto T."/>
        </authorList>
    </citation>
    <scope>NUCLEOTIDE SEQUENCE [LARGE SCALE GENOMIC DNA]</scope>
</reference>
<dbReference type="SUPFAM" id="SSF48097">
    <property type="entry name" value="Regulator of G-protein signaling, RGS"/>
    <property type="match status" value="1"/>
</dbReference>
<feature type="compositionally biased region" description="Basic residues" evidence="2">
    <location>
        <begin position="15"/>
        <end position="26"/>
    </location>
</feature>
<reference evidence="4" key="2">
    <citation type="submission" date="2020-08" db="EMBL/GenBank/DDBJ databases">
        <authorList>
            <person name="Shumante A."/>
            <person name="Zimin A.V."/>
            <person name="Puiu D."/>
            <person name="Salzberg S.L."/>
        </authorList>
    </citation>
    <scope>NUCLEOTIDE SEQUENCE</scope>
    <source>
        <strain evidence="4">WC2-LM</strain>
        <tissue evidence="4">Liver</tissue>
    </source>
</reference>
<dbReference type="Gene3D" id="1.10.196.10">
    <property type="match status" value="2"/>
</dbReference>
<evidence type="ECO:0000256" key="2">
    <source>
        <dbReference type="SAM" id="MobiDB-lite"/>
    </source>
</evidence>
<dbReference type="FunFam" id="1.10.196.10:FF:000001">
    <property type="entry name" value="Regulator of G-protein signaling 8"/>
    <property type="match status" value="1"/>
</dbReference>
<dbReference type="GO" id="GO:0009968">
    <property type="term" value="P:negative regulation of signal transduction"/>
    <property type="evidence" value="ECO:0007669"/>
    <property type="project" value="UniProtKB-KW"/>
</dbReference>